<feature type="coiled-coil region" evidence="8">
    <location>
        <begin position="644"/>
        <end position="685"/>
    </location>
</feature>
<keyword evidence="2 6" id="KW-0853">WD repeat</keyword>
<evidence type="ECO:0000256" key="1">
    <source>
        <dbReference type="ARBA" id="ARBA00009482"/>
    </source>
</evidence>
<evidence type="ECO:0000313" key="12">
    <source>
        <dbReference type="Proteomes" id="UP000789390"/>
    </source>
</evidence>
<feature type="compositionally biased region" description="Acidic residues" evidence="9">
    <location>
        <begin position="501"/>
        <end position="527"/>
    </location>
</feature>
<dbReference type="GO" id="GO:0051015">
    <property type="term" value="F:actin filament binding"/>
    <property type="evidence" value="ECO:0007669"/>
    <property type="project" value="TreeGrafter"/>
</dbReference>
<reference evidence="11" key="1">
    <citation type="submission" date="2021-11" db="EMBL/GenBank/DDBJ databases">
        <authorList>
            <person name="Schell T."/>
        </authorList>
    </citation>
    <scope>NUCLEOTIDE SEQUENCE</scope>
    <source>
        <strain evidence="11">M5</strain>
    </source>
</reference>
<accession>A0A8J2WHB5</accession>
<evidence type="ECO:0000256" key="7">
    <source>
        <dbReference type="RuleBase" id="RU280818"/>
    </source>
</evidence>
<organism evidence="11 12">
    <name type="scientific">Daphnia galeata</name>
    <dbReference type="NCBI Taxonomy" id="27404"/>
    <lineage>
        <taxon>Eukaryota</taxon>
        <taxon>Metazoa</taxon>
        <taxon>Ecdysozoa</taxon>
        <taxon>Arthropoda</taxon>
        <taxon>Crustacea</taxon>
        <taxon>Branchiopoda</taxon>
        <taxon>Diplostraca</taxon>
        <taxon>Cladocera</taxon>
        <taxon>Anomopoda</taxon>
        <taxon>Daphniidae</taxon>
        <taxon>Daphnia</taxon>
    </lineage>
</organism>
<feature type="compositionally biased region" description="Polar residues" evidence="9">
    <location>
        <begin position="1"/>
        <end position="12"/>
    </location>
</feature>
<dbReference type="PROSITE" id="PS00678">
    <property type="entry name" value="WD_REPEATS_1"/>
    <property type="match status" value="1"/>
</dbReference>
<evidence type="ECO:0000256" key="2">
    <source>
        <dbReference type="ARBA" id="ARBA00022574"/>
    </source>
</evidence>
<dbReference type="InterPro" id="IPR015943">
    <property type="entry name" value="WD40/YVTN_repeat-like_dom_sf"/>
</dbReference>
<sequence>MASTAIQVSNVSGVEKRSHHSTKTETVSTTIISQVVGEAMTNTSQLSFRGVRASKFRHVYGQTARKDKCYENVKITKDAHDSNCCAANPKFLAIITEVAGGGAFIVLPLEKTGRLDLNAGKVTGHAGPVLDIKWNPFNDNVIASASEDCTVKLWHIPDGGFTDNVQQWLVELRGHKRRCTYIEWHPTADNVLLSAGSDHLIFVWNIGTSTPINIIKCHPDVIYSMSFNRDGSLLATTCKDKQLRIIEPRTGRVVKEGVCHVGSKSSKVVYLGDTGRLFTTGFSRQSDRQYALWNQEDLSVPLRSEMIDSSSGILIPYYDADTRMIYVAGKGDGNIRYYEIVDEEPWIHYLTQYLSGSPQRGLGYMPKRGVQTQLCETFRFYKLHATRGLCEPISMIVPRKSETYQDDLYPDTAAPTPSLTAEEWIKGTNRDPVLMSMKTGSVLPHTVRTFKPVRYDPVERKLLTSDKNNDKKFAFITQETVVDYRPVERAESGFHDMNPSTDEDEMASSDSHENDDDEDDDDEDDSDPTAQRERIRRNHVWAIISLLEEQAKGPYHLMMRAADAKAAKTSCNLGTKFQQTQQMWSRPTRSMTQLNIISPTNGMHKANSIGIGSIGVANQRTTLSGTAFMSSDKAIEIIDAPVPGTELKRAAYDAQEEIRRLKQQLALKDRRIHELEEQLQRYKNSFIGDSTA</sequence>
<dbReference type="Pfam" id="PF16300">
    <property type="entry name" value="WD40_4"/>
    <property type="match status" value="1"/>
</dbReference>
<feature type="region of interest" description="Disordered" evidence="9">
    <location>
        <begin position="1"/>
        <end position="26"/>
    </location>
</feature>
<dbReference type="PANTHER" id="PTHR10856:SF44">
    <property type="entry name" value="CORONIN"/>
    <property type="match status" value="1"/>
</dbReference>
<dbReference type="PROSITE" id="PS50294">
    <property type="entry name" value="WD_REPEATS_REGION"/>
    <property type="match status" value="2"/>
</dbReference>
<feature type="repeat" description="WD" evidence="6">
    <location>
        <begin position="215"/>
        <end position="256"/>
    </location>
</feature>
<dbReference type="PANTHER" id="PTHR10856">
    <property type="entry name" value="CORONIN"/>
    <property type="match status" value="1"/>
</dbReference>
<dbReference type="SUPFAM" id="SSF50978">
    <property type="entry name" value="WD40 repeat-like"/>
    <property type="match status" value="1"/>
</dbReference>
<dbReference type="SMART" id="SM01166">
    <property type="entry name" value="DUF1899"/>
    <property type="match status" value="1"/>
</dbReference>
<feature type="repeat" description="WD" evidence="6">
    <location>
        <begin position="122"/>
        <end position="164"/>
    </location>
</feature>
<dbReference type="InterPro" id="IPR001680">
    <property type="entry name" value="WD40_rpt"/>
</dbReference>
<dbReference type="Proteomes" id="UP000789390">
    <property type="component" value="Unassembled WGS sequence"/>
</dbReference>
<evidence type="ECO:0000256" key="6">
    <source>
        <dbReference type="PROSITE-ProRule" id="PRU00221"/>
    </source>
</evidence>
<dbReference type="FunFam" id="2.130.10.10:FF:000502">
    <property type="entry name" value="Coronin"/>
    <property type="match status" value="1"/>
</dbReference>
<protein>
    <recommendedName>
        <fullName evidence="7">Coronin</fullName>
    </recommendedName>
</protein>
<feature type="domain" description="DUF1899" evidence="10">
    <location>
        <begin position="49"/>
        <end position="113"/>
    </location>
</feature>
<name>A0A8J2WHB5_9CRUS</name>
<keyword evidence="12" id="KW-1185">Reference proteome</keyword>
<comment type="caution">
    <text evidence="11">The sequence shown here is derived from an EMBL/GenBank/DDBJ whole genome shotgun (WGS) entry which is preliminary data.</text>
</comment>
<evidence type="ECO:0000256" key="3">
    <source>
        <dbReference type="ARBA" id="ARBA00022737"/>
    </source>
</evidence>
<dbReference type="SMART" id="SM00320">
    <property type="entry name" value="WD40"/>
    <property type="match status" value="3"/>
</dbReference>
<evidence type="ECO:0000259" key="10">
    <source>
        <dbReference type="SMART" id="SM01166"/>
    </source>
</evidence>
<keyword evidence="3 7" id="KW-0677">Repeat</keyword>
<feature type="region of interest" description="Disordered" evidence="9">
    <location>
        <begin position="490"/>
        <end position="533"/>
    </location>
</feature>
<gene>
    <name evidence="11" type="ORF">DGAL_LOCUS10512</name>
</gene>
<dbReference type="EMBL" id="CAKKLH010000257">
    <property type="protein sequence ID" value="CAH0107221.1"/>
    <property type="molecule type" value="Genomic_DNA"/>
</dbReference>
<proteinExistence type="inferred from homology"/>
<keyword evidence="5" id="KW-0009">Actin-binding</keyword>
<keyword evidence="4 8" id="KW-0175">Coiled coil</keyword>
<dbReference type="Pfam" id="PF08953">
    <property type="entry name" value="DUF1899"/>
    <property type="match status" value="1"/>
</dbReference>
<dbReference type="PROSITE" id="PS50082">
    <property type="entry name" value="WD_REPEATS_2"/>
    <property type="match status" value="3"/>
</dbReference>
<evidence type="ECO:0000256" key="8">
    <source>
        <dbReference type="SAM" id="Coils"/>
    </source>
</evidence>
<dbReference type="OrthoDB" id="1850764at2759"/>
<dbReference type="InterPro" id="IPR019775">
    <property type="entry name" value="WD40_repeat_CS"/>
</dbReference>
<dbReference type="SMART" id="SM01167">
    <property type="entry name" value="DUF1900"/>
    <property type="match status" value="1"/>
</dbReference>
<comment type="similarity">
    <text evidence="1 7">Belongs to the WD repeat coronin family.</text>
</comment>
<evidence type="ECO:0000256" key="9">
    <source>
        <dbReference type="SAM" id="MobiDB-lite"/>
    </source>
</evidence>
<feature type="repeat" description="WD" evidence="6">
    <location>
        <begin position="172"/>
        <end position="214"/>
    </location>
</feature>
<evidence type="ECO:0000256" key="5">
    <source>
        <dbReference type="ARBA" id="ARBA00023203"/>
    </source>
</evidence>
<dbReference type="InterPro" id="IPR015048">
    <property type="entry name" value="DUF1899"/>
</dbReference>
<dbReference type="InterPro" id="IPR015505">
    <property type="entry name" value="Coronin"/>
</dbReference>
<evidence type="ECO:0000256" key="4">
    <source>
        <dbReference type="ARBA" id="ARBA00023054"/>
    </source>
</evidence>
<dbReference type="Pfam" id="PF00400">
    <property type="entry name" value="WD40"/>
    <property type="match status" value="3"/>
</dbReference>
<dbReference type="Gene3D" id="2.130.10.10">
    <property type="entry name" value="YVTN repeat-like/Quinoprotein amine dehydrogenase"/>
    <property type="match status" value="1"/>
</dbReference>
<dbReference type="AlphaFoldDB" id="A0A8J2WHB5"/>
<dbReference type="InterPro" id="IPR036322">
    <property type="entry name" value="WD40_repeat_dom_sf"/>
</dbReference>
<evidence type="ECO:0000313" key="11">
    <source>
        <dbReference type="EMBL" id="CAH0107221.1"/>
    </source>
</evidence>